<comment type="caution">
    <text evidence="2">The sequence shown here is derived from an EMBL/GenBank/DDBJ whole genome shotgun (WGS) entry which is preliminary data.</text>
</comment>
<evidence type="ECO:0000256" key="1">
    <source>
        <dbReference type="SAM" id="MobiDB-lite"/>
    </source>
</evidence>
<reference evidence="2" key="2">
    <citation type="submission" date="2022-01" db="EMBL/GenBank/DDBJ databases">
        <authorList>
            <person name="Yamashiro T."/>
            <person name="Shiraishi A."/>
            <person name="Satake H."/>
            <person name="Nakayama K."/>
        </authorList>
    </citation>
    <scope>NUCLEOTIDE SEQUENCE</scope>
</reference>
<evidence type="ECO:0000313" key="3">
    <source>
        <dbReference type="Proteomes" id="UP001151760"/>
    </source>
</evidence>
<organism evidence="2 3">
    <name type="scientific">Tanacetum coccineum</name>
    <dbReference type="NCBI Taxonomy" id="301880"/>
    <lineage>
        <taxon>Eukaryota</taxon>
        <taxon>Viridiplantae</taxon>
        <taxon>Streptophyta</taxon>
        <taxon>Embryophyta</taxon>
        <taxon>Tracheophyta</taxon>
        <taxon>Spermatophyta</taxon>
        <taxon>Magnoliopsida</taxon>
        <taxon>eudicotyledons</taxon>
        <taxon>Gunneridae</taxon>
        <taxon>Pentapetalae</taxon>
        <taxon>asterids</taxon>
        <taxon>campanulids</taxon>
        <taxon>Asterales</taxon>
        <taxon>Asteraceae</taxon>
        <taxon>Asteroideae</taxon>
        <taxon>Anthemideae</taxon>
        <taxon>Anthemidinae</taxon>
        <taxon>Tanacetum</taxon>
    </lineage>
</organism>
<dbReference type="EMBL" id="BQNB010016073">
    <property type="protein sequence ID" value="GJT47506.1"/>
    <property type="molecule type" value="Genomic_DNA"/>
</dbReference>
<keyword evidence="3" id="KW-1185">Reference proteome</keyword>
<accession>A0ABQ5E9E1</accession>
<feature type="compositionally biased region" description="Polar residues" evidence="1">
    <location>
        <begin position="55"/>
        <end position="66"/>
    </location>
</feature>
<dbReference type="Proteomes" id="UP001151760">
    <property type="component" value="Unassembled WGS sequence"/>
</dbReference>
<sequence length="546" mass="61791">MSTLKFVDTHNMIAFLSKHTESEGFEKIVDFLNANPIKATTTTTSLDAEQDRGNINKTQSKTTLNESSSLGTSSGSGPRRQETMRDTIAQTGFENVSKTSNDSLLAGEITSLKRRVKRLEKKGGSRTHGLKRLYKVGLSRRVESFDEEGLGEEDASKQGRIDDIDANEDIYLVNVHRDEDMFGVNDLEGDEVIVETEVDHEVVVETEVASKDVNLSVDEVTLAQALAALKSAKPKADKVMLQEPEQGTITTTTAATTVTAASTRPKAKGLVIHEEEQATTPIVSSQQPSQVKVQDKGKGIMVEEPLKMKKKDQISFDEQEAIRLQAEFDEEERLAREKDEANVALTEEWNDIQAKIDVDYQLAQRLQAQEQEELTDEEKARLFVQFLEQRRKHFAAKRAEEKRNRPPTRAQQRSIMCTYLKNMEGWKPKSLKNKSFANIQKLFDKAFKRVNTFVDYKTELMEESSKKAEAEIAQESSSKRTGEALEQESSKKQKVEDDKEFEELKQCLEIIPDDRDDVTIDVTPLSTKSPTIVDYKIYKEGKKRYF</sequence>
<gene>
    <name evidence="2" type="ORF">Tco_0956221</name>
</gene>
<feature type="compositionally biased region" description="Low complexity" evidence="1">
    <location>
        <begin position="67"/>
        <end position="77"/>
    </location>
</feature>
<evidence type="ECO:0000313" key="2">
    <source>
        <dbReference type="EMBL" id="GJT47506.1"/>
    </source>
</evidence>
<reference evidence="2" key="1">
    <citation type="journal article" date="2022" name="Int. J. Mol. Sci.">
        <title>Draft Genome of Tanacetum Coccineum: Genomic Comparison of Closely Related Tanacetum-Family Plants.</title>
        <authorList>
            <person name="Yamashiro T."/>
            <person name="Shiraishi A."/>
            <person name="Nakayama K."/>
            <person name="Satake H."/>
        </authorList>
    </citation>
    <scope>NUCLEOTIDE SEQUENCE</scope>
</reference>
<proteinExistence type="predicted"/>
<feature type="region of interest" description="Disordered" evidence="1">
    <location>
        <begin position="469"/>
        <end position="499"/>
    </location>
</feature>
<feature type="compositionally biased region" description="Basic and acidic residues" evidence="1">
    <location>
        <begin position="477"/>
        <end position="499"/>
    </location>
</feature>
<feature type="region of interest" description="Disordered" evidence="1">
    <location>
        <begin position="43"/>
        <end position="81"/>
    </location>
</feature>
<protein>
    <submittedName>
        <fullName evidence="2">Uncharacterized protein</fullName>
    </submittedName>
</protein>
<name>A0ABQ5E9E1_9ASTR</name>